<proteinExistence type="predicted"/>
<reference evidence="1" key="1">
    <citation type="submission" date="2021-01" db="EMBL/GenBank/DDBJ databases">
        <authorList>
            <person name="Corre E."/>
            <person name="Pelletier E."/>
            <person name="Niang G."/>
            <person name="Scheremetjew M."/>
            <person name="Finn R."/>
            <person name="Kale V."/>
            <person name="Holt S."/>
            <person name="Cochrane G."/>
            <person name="Meng A."/>
            <person name="Brown T."/>
            <person name="Cohen L."/>
        </authorList>
    </citation>
    <scope>NUCLEOTIDE SEQUENCE</scope>
    <source>
        <strain evidence="1">SAG 36.94</strain>
    </source>
</reference>
<dbReference type="AlphaFoldDB" id="A0A7S1T514"/>
<dbReference type="EMBL" id="HBGH01000203">
    <property type="protein sequence ID" value="CAD9220393.1"/>
    <property type="molecule type" value="Transcribed_RNA"/>
</dbReference>
<accession>A0A7S1T514</accession>
<evidence type="ECO:0000313" key="1">
    <source>
        <dbReference type="EMBL" id="CAD9220393.1"/>
    </source>
</evidence>
<protein>
    <submittedName>
        <fullName evidence="1">Uncharacterized protein</fullName>
    </submittedName>
</protein>
<name>A0A7S1T514_9RHOD</name>
<sequence length="216" mass="24717">MGKLLKYGGRGVATLRALRLCAIKHGPGRSRERKIHRLETLEMRGTKEQSTIEQDCQLVSPPDQGWLTMHGSRILSSCRQSSPLRIVLVTDTLARERAFDGASCKFLLRRRLLHFQYVGRKTRAYERHELGLSDCLLHYKIDSYSMHRSLDFCRAEWSFLRALRIKYQNVSDPTPGFIIPFLAHGHSKELKGLSTSLVSVDCGNPRIRTLRFGVHV</sequence>
<organism evidence="1">
    <name type="scientific">Compsopogon caeruleus</name>
    <dbReference type="NCBI Taxonomy" id="31354"/>
    <lineage>
        <taxon>Eukaryota</taxon>
        <taxon>Rhodophyta</taxon>
        <taxon>Compsopogonophyceae</taxon>
        <taxon>Compsopogonales</taxon>
        <taxon>Compsopogonaceae</taxon>
        <taxon>Compsopogon</taxon>
    </lineage>
</organism>
<gene>
    <name evidence="1" type="ORF">CCAE0312_LOCUS92</name>
</gene>